<evidence type="ECO:0000256" key="4">
    <source>
        <dbReference type="SAM" id="MobiDB-lite"/>
    </source>
</evidence>
<dbReference type="PANTHER" id="PTHR12446:SF34">
    <property type="entry name" value="PROTEIN LIN-54 HOMOLOG"/>
    <property type="match status" value="1"/>
</dbReference>
<comment type="caution">
    <text evidence="6">The sequence shown here is derived from an EMBL/GenBank/DDBJ whole genome shotgun (WGS) entry which is preliminary data.</text>
</comment>
<dbReference type="PROSITE" id="PS51634">
    <property type="entry name" value="CRC"/>
    <property type="match status" value="1"/>
</dbReference>
<dbReference type="InterPro" id="IPR028307">
    <property type="entry name" value="Lin-54_fam"/>
</dbReference>
<protein>
    <recommendedName>
        <fullName evidence="5">CRC domain-containing protein</fullName>
    </recommendedName>
</protein>
<feature type="compositionally biased region" description="Polar residues" evidence="4">
    <location>
        <begin position="1"/>
        <end position="16"/>
    </location>
</feature>
<evidence type="ECO:0000259" key="5">
    <source>
        <dbReference type="PROSITE" id="PS51634"/>
    </source>
</evidence>
<dbReference type="InterPro" id="IPR005172">
    <property type="entry name" value="CRC"/>
</dbReference>
<feature type="region of interest" description="Disordered" evidence="4">
    <location>
        <begin position="257"/>
        <end position="282"/>
    </location>
</feature>
<gene>
    <name evidence="6" type="ORF">ACHAWO_011482</name>
</gene>
<dbReference type="Proteomes" id="UP001530400">
    <property type="component" value="Unassembled WGS sequence"/>
</dbReference>
<dbReference type="InterPro" id="IPR033467">
    <property type="entry name" value="Tesmin/TSO1-like_CXC"/>
</dbReference>
<evidence type="ECO:0000313" key="7">
    <source>
        <dbReference type="Proteomes" id="UP001530400"/>
    </source>
</evidence>
<comment type="subcellular location">
    <subcellularLocation>
        <location evidence="1">Nucleus</location>
    </subcellularLocation>
</comment>
<evidence type="ECO:0000256" key="3">
    <source>
        <dbReference type="ARBA" id="ARBA00023242"/>
    </source>
</evidence>
<dbReference type="SMART" id="SM01114">
    <property type="entry name" value="CXC"/>
    <property type="match status" value="1"/>
</dbReference>
<reference evidence="6 7" key="1">
    <citation type="submission" date="2024-10" db="EMBL/GenBank/DDBJ databases">
        <title>Updated reference genomes for cyclostephanoid diatoms.</title>
        <authorList>
            <person name="Roberts W.R."/>
            <person name="Alverson A.J."/>
        </authorList>
    </citation>
    <scope>NUCLEOTIDE SEQUENCE [LARGE SCALE GENOMIC DNA]</scope>
    <source>
        <strain evidence="6 7">AJA010-31</strain>
    </source>
</reference>
<dbReference type="EMBL" id="JALLPJ020001345">
    <property type="protein sequence ID" value="KAL3768527.1"/>
    <property type="molecule type" value="Genomic_DNA"/>
</dbReference>
<sequence length="408" mass="43839">MSSDPTSANDETSNLTARPDTAPPQDQLEAITPGVTDAATPPSELPSGSVSNVASSNIQIGPNETIDELPFLPAASPTAFVPDEIGSSLEDDSKSAAARPSPPNLRPSPSDNFLSAVLAVTTPTNGSSSFLSNFGSAASNRSRQLDYFSGFDFESLNGMFSTPSGGDGAATGQIAFPVQQRSVPRPQPPVDSFPLPSYLQAQLDETYTASTLVFPSNGNNANGSDGNVFFQVTAYRHVGGDLVQSAVNYVPSAAAFPQEDKENAPNRNHVPPLPKMKTTRTRPLPLRKRPIEEHESRPAATGKKMMIRHNMREEGEAVVCKCKASKCLKLYCDCFRNGKVCNTKECGCTACKNTVANSGPNGIRTKTITEILKRRPDAFDKREKTSEGCKCKKVSVMLRDSCHFQVRF</sequence>
<feature type="region of interest" description="Disordered" evidence="4">
    <location>
        <begin position="1"/>
        <end position="110"/>
    </location>
</feature>
<feature type="compositionally biased region" description="Polar residues" evidence="4">
    <location>
        <begin position="46"/>
        <end position="62"/>
    </location>
</feature>
<dbReference type="PANTHER" id="PTHR12446">
    <property type="entry name" value="TESMIN/TSO1-RELATED"/>
    <property type="match status" value="1"/>
</dbReference>
<comment type="similarity">
    <text evidence="2">Belongs to the lin-54 family.</text>
</comment>
<evidence type="ECO:0000313" key="6">
    <source>
        <dbReference type="EMBL" id="KAL3768527.1"/>
    </source>
</evidence>
<evidence type="ECO:0000256" key="1">
    <source>
        <dbReference type="ARBA" id="ARBA00004123"/>
    </source>
</evidence>
<accession>A0ABD3MYT0</accession>
<name>A0ABD3MYT0_9STRA</name>
<organism evidence="6 7">
    <name type="scientific">Cyclotella atomus</name>
    <dbReference type="NCBI Taxonomy" id="382360"/>
    <lineage>
        <taxon>Eukaryota</taxon>
        <taxon>Sar</taxon>
        <taxon>Stramenopiles</taxon>
        <taxon>Ochrophyta</taxon>
        <taxon>Bacillariophyta</taxon>
        <taxon>Coscinodiscophyceae</taxon>
        <taxon>Thalassiosirophycidae</taxon>
        <taxon>Stephanodiscales</taxon>
        <taxon>Stephanodiscaceae</taxon>
        <taxon>Cyclotella</taxon>
    </lineage>
</organism>
<feature type="domain" description="CRC" evidence="5">
    <location>
        <begin position="316"/>
        <end position="408"/>
    </location>
</feature>
<keyword evidence="7" id="KW-1185">Reference proteome</keyword>
<dbReference type="Pfam" id="PF03638">
    <property type="entry name" value="TCR"/>
    <property type="match status" value="1"/>
</dbReference>
<dbReference type="AlphaFoldDB" id="A0ABD3MYT0"/>
<proteinExistence type="inferred from homology"/>
<keyword evidence="3" id="KW-0539">Nucleus</keyword>
<evidence type="ECO:0000256" key="2">
    <source>
        <dbReference type="ARBA" id="ARBA00007267"/>
    </source>
</evidence>
<dbReference type="GO" id="GO:0005634">
    <property type="term" value="C:nucleus"/>
    <property type="evidence" value="ECO:0007669"/>
    <property type="project" value="UniProtKB-SubCell"/>
</dbReference>